<keyword evidence="1" id="KW-0472">Membrane</keyword>
<feature type="transmembrane region" description="Helical" evidence="1">
    <location>
        <begin position="44"/>
        <end position="66"/>
    </location>
</feature>
<evidence type="ECO:0000313" key="2">
    <source>
        <dbReference type="EMBL" id="AGM32202.1"/>
    </source>
</evidence>
<keyword evidence="1" id="KW-1133">Transmembrane helix</keyword>
<protein>
    <submittedName>
        <fullName evidence="2">Uncharacterized protein</fullName>
    </submittedName>
</protein>
<name>R4V0P9_COPFO</name>
<reference evidence="2" key="1">
    <citation type="submission" date="2013-02" db="EMBL/GenBank/DDBJ databases">
        <title>Immune-Related transcriptome of Coptotermes formosanus Shiraki workers: the defense mechanism.</title>
        <authorList>
            <person name="Hussain A."/>
            <person name="Li Y.F."/>
            <person name="Wen S.Y."/>
        </authorList>
    </citation>
    <scope>NUCLEOTIDE SEQUENCE</scope>
</reference>
<evidence type="ECO:0000256" key="1">
    <source>
        <dbReference type="SAM" id="Phobius"/>
    </source>
</evidence>
<feature type="transmembrane region" description="Helical" evidence="1">
    <location>
        <begin position="6"/>
        <end position="23"/>
    </location>
</feature>
<accession>R4V0P9</accession>
<proteinExistence type="evidence at transcript level"/>
<dbReference type="EMBL" id="KC632388">
    <property type="protein sequence ID" value="AGM32202.1"/>
    <property type="molecule type" value="mRNA"/>
</dbReference>
<organism evidence="2">
    <name type="scientific">Coptotermes formosanus</name>
    <name type="common">Formosan subterranean termite</name>
    <dbReference type="NCBI Taxonomy" id="36987"/>
    <lineage>
        <taxon>Eukaryota</taxon>
        <taxon>Metazoa</taxon>
        <taxon>Ecdysozoa</taxon>
        <taxon>Arthropoda</taxon>
        <taxon>Hexapoda</taxon>
        <taxon>Insecta</taxon>
        <taxon>Pterygota</taxon>
        <taxon>Neoptera</taxon>
        <taxon>Polyneoptera</taxon>
        <taxon>Dictyoptera</taxon>
        <taxon>Blattodea</taxon>
        <taxon>Blattoidea</taxon>
        <taxon>Termitoidae</taxon>
        <taxon>Rhinotermitidae</taxon>
        <taxon>Coptotermes</taxon>
    </lineage>
</organism>
<keyword evidence="1" id="KW-0812">Transmembrane</keyword>
<dbReference type="AlphaFoldDB" id="R4V0P9"/>
<sequence length="93" mass="10888">MQTVSLTGISVIFVSFLLFPLELQKRPGVELYIFTYHDLHITQLRIFLCLFYFYLHYLISPFFLPLFCPTPLLVNSAYFLGCVLLSRLHLPTL</sequence>